<reference evidence="2 3" key="1">
    <citation type="journal article" date="2011" name="Proc. Natl. Acad. Sci. U.S.A.">
        <title>Comparative genomics of xylose-fermenting fungi for enhanced biofuel production.</title>
        <authorList>
            <person name="Wohlbach D.J."/>
            <person name="Kuo A."/>
            <person name="Sato T.K."/>
            <person name="Potts K.M."/>
            <person name="Salamov A.A."/>
            <person name="LaButti K.M."/>
            <person name="Sun H."/>
            <person name="Clum A."/>
            <person name="Pangilinan J.L."/>
            <person name="Lindquist E.A."/>
            <person name="Lucas S."/>
            <person name="Lapidus A."/>
            <person name="Jin M."/>
            <person name="Gunawan C."/>
            <person name="Balan V."/>
            <person name="Dale B.E."/>
            <person name="Jeffries T.W."/>
            <person name="Zinkel R."/>
            <person name="Barry K.W."/>
            <person name="Grigoriev I.V."/>
            <person name="Gasch A.P."/>
        </authorList>
    </citation>
    <scope>NUCLEOTIDE SEQUENCE [LARGE SCALE GENOMIC DNA]</scope>
    <source>
        <strain evidence="3">NRRL Y-27907 / 11-Y1</strain>
    </source>
</reference>
<feature type="region of interest" description="Disordered" evidence="1">
    <location>
        <begin position="1"/>
        <end position="31"/>
    </location>
</feature>
<evidence type="ECO:0000313" key="3">
    <source>
        <dbReference type="Proteomes" id="UP000000709"/>
    </source>
</evidence>
<dbReference type="AlphaFoldDB" id="G3AHV1"/>
<dbReference type="RefSeq" id="XP_007373849.1">
    <property type="nucleotide sequence ID" value="XM_007373787.1"/>
</dbReference>
<dbReference type="InParanoid" id="G3AHV1"/>
<dbReference type="GeneID" id="18873027"/>
<keyword evidence="3" id="KW-1185">Reference proteome</keyword>
<evidence type="ECO:0000256" key="1">
    <source>
        <dbReference type="SAM" id="MobiDB-lite"/>
    </source>
</evidence>
<accession>G3AHV1</accession>
<name>G3AHV1_SPAPN</name>
<dbReference type="STRING" id="619300.G3AHV1"/>
<organism evidence="3">
    <name type="scientific">Spathaspora passalidarum (strain NRRL Y-27907 / 11-Y1)</name>
    <dbReference type="NCBI Taxonomy" id="619300"/>
    <lineage>
        <taxon>Eukaryota</taxon>
        <taxon>Fungi</taxon>
        <taxon>Dikarya</taxon>
        <taxon>Ascomycota</taxon>
        <taxon>Saccharomycotina</taxon>
        <taxon>Pichiomycetes</taxon>
        <taxon>Debaryomycetaceae</taxon>
        <taxon>Spathaspora</taxon>
    </lineage>
</organism>
<protein>
    <submittedName>
        <fullName evidence="2">Uncharacterized protein</fullName>
    </submittedName>
</protein>
<dbReference type="KEGG" id="spaa:SPAPADRAFT_59686"/>
<proteinExistence type="predicted"/>
<sequence length="58" mass="6410">MSYRGRGRGGYHGGNYNNNQQQHHNNQYNNNNQQNVDAFVAANSIPVEIMGWNGASSG</sequence>
<feature type="non-terminal residue" evidence="2">
    <location>
        <position position="58"/>
    </location>
</feature>
<feature type="compositionally biased region" description="Low complexity" evidence="1">
    <location>
        <begin position="14"/>
        <end position="31"/>
    </location>
</feature>
<evidence type="ECO:0000313" key="2">
    <source>
        <dbReference type="EMBL" id="EGW34265.1"/>
    </source>
</evidence>
<dbReference type="Proteomes" id="UP000000709">
    <property type="component" value="Unassembled WGS sequence"/>
</dbReference>
<dbReference type="HOGENOM" id="CLU_2984776_0_0_1"/>
<gene>
    <name evidence="2" type="ORF">SPAPADRAFT_59686</name>
</gene>
<dbReference type="EMBL" id="GL996500">
    <property type="protein sequence ID" value="EGW34265.1"/>
    <property type="molecule type" value="Genomic_DNA"/>
</dbReference>